<evidence type="ECO:0000313" key="2">
    <source>
        <dbReference type="EMBL" id="MBZ4035211.1"/>
    </source>
</evidence>
<sequence>MKKIGLLIVLMISLVSCSNDSEDSLQTANSDYYGKWVNTHEVKDVNSAFLWTENYVFNKDNTFTKTRTTKDGTITASGTFQVVILDNNPSLDLTYRSSTNLVYSCSTGVGGTKELLYLFEGKLRSGASMCDAGGTYEKAK</sequence>
<comment type="caution">
    <text evidence="2">The sequence shown here is derived from an EMBL/GenBank/DDBJ whole genome shotgun (WGS) entry which is preliminary data.</text>
</comment>
<evidence type="ECO:0008006" key="4">
    <source>
        <dbReference type="Google" id="ProtNLM"/>
    </source>
</evidence>
<feature type="chain" id="PRO_5040847361" description="Lipocalin-like domain-containing protein" evidence="1">
    <location>
        <begin position="22"/>
        <end position="140"/>
    </location>
</feature>
<evidence type="ECO:0000313" key="3">
    <source>
        <dbReference type="Proteomes" id="UP001139366"/>
    </source>
</evidence>
<gene>
    <name evidence="2" type="ORF">K6T82_10560</name>
</gene>
<organism evidence="2 3">
    <name type="scientific">Flavobacterium potami</name>
    <dbReference type="NCBI Taxonomy" id="2872310"/>
    <lineage>
        <taxon>Bacteria</taxon>
        <taxon>Pseudomonadati</taxon>
        <taxon>Bacteroidota</taxon>
        <taxon>Flavobacteriia</taxon>
        <taxon>Flavobacteriales</taxon>
        <taxon>Flavobacteriaceae</taxon>
        <taxon>Flavobacterium</taxon>
    </lineage>
</organism>
<evidence type="ECO:0000256" key="1">
    <source>
        <dbReference type="SAM" id="SignalP"/>
    </source>
</evidence>
<keyword evidence="1" id="KW-0732">Signal</keyword>
<dbReference type="AlphaFoldDB" id="A0A9X1KRG5"/>
<dbReference type="Proteomes" id="UP001139366">
    <property type="component" value="Unassembled WGS sequence"/>
</dbReference>
<protein>
    <recommendedName>
        <fullName evidence="4">Lipocalin-like domain-containing protein</fullName>
    </recommendedName>
</protein>
<dbReference type="RefSeq" id="WP_223705902.1">
    <property type="nucleotide sequence ID" value="NZ_JAINUY010000003.1"/>
</dbReference>
<keyword evidence="3" id="KW-1185">Reference proteome</keyword>
<reference evidence="2 3" key="1">
    <citation type="journal article" date="2023" name="Antonie Van Leeuwenhoek">
        <title>Flavobacterium potami sp. nov., a multi-metal resistance genes harbouring bacterium isolated from shallow river silt.</title>
        <authorList>
            <person name="Li S."/>
            <person name="Mao S."/>
            <person name="Mu W."/>
            <person name="Guo B."/>
            <person name="Li C."/>
            <person name="Zhu Q."/>
            <person name="Hou X."/>
            <person name="Zhao Y."/>
            <person name="Wei S."/>
            <person name="Liu H."/>
            <person name="Liu A."/>
        </authorList>
    </citation>
    <scope>NUCLEOTIDE SEQUENCE [LARGE SCALE GENOMIC DNA]</scope>
    <source>
        <strain evidence="2 3">17A</strain>
    </source>
</reference>
<accession>A0A9X1KRG5</accession>
<feature type="signal peptide" evidence="1">
    <location>
        <begin position="1"/>
        <end position="21"/>
    </location>
</feature>
<proteinExistence type="predicted"/>
<dbReference type="EMBL" id="JAINUY010000003">
    <property type="protein sequence ID" value="MBZ4035211.1"/>
    <property type="molecule type" value="Genomic_DNA"/>
</dbReference>
<dbReference type="PROSITE" id="PS51257">
    <property type="entry name" value="PROKAR_LIPOPROTEIN"/>
    <property type="match status" value="1"/>
</dbReference>
<name>A0A9X1KRG5_9FLAO</name>